<dbReference type="PANTHER" id="PTHR13333">
    <property type="entry name" value="M-AAA PROTEASE-INTERACTING PROTEIN 1, MITOCHONDRIAL"/>
    <property type="match status" value="1"/>
</dbReference>
<proteinExistence type="predicted"/>
<comment type="caution">
    <text evidence="1">The sequence shown here is derived from an EMBL/GenBank/DDBJ whole genome shotgun (WGS) entry which is preliminary data.</text>
</comment>
<dbReference type="GO" id="GO:0032979">
    <property type="term" value="P:protein insertion into mitochondrial inner membrane from matrix"/>
    <property type="evidence" value="ECO:0007669"/>
    <property type="project" value="TreeGrafter"/>
</dbReference>
<gene>
    <name evidence="1" type="ORF">BV898_04413</name>
</gene>
<dbReference type="Proteomes" id="UP000192578">
    <property type="component" value="Unassembled WGS sequence"/>
</dbReference>
<protein>
    <submittedName>
        <fullName evidence="1">Uncharacterized protein</fullName>
    </submittedName>
</protein>
<dbReference type="OrthoDB" id="7249367at2759"/>
<keyword evidence="2" id="KW-1185">Reference proteome</keyword>
<evidence type="ECO:0000313" key="2">
    <source>
        <dbReference type="Proteomes" id="UP000192578"/>
    </source>
</evidence>
<dbReference type="GO" id="GO:0043022">
    <property type="term" value="F:ribosome binding"/>
    <property type="evidence" value="ECO:0007669"/>
    <property type="project" value="TreeGrafter"/>
</dbReference>
<dbReference type="EMBL" id="MTYJ01000022">
    <property type="protein sequence ID" value="OQV21511.1"/>
    <property type="molecule type" value="Genomic_DNA"/>
</dbReference>
<dbReference type="Gene3D" id="3.10.450.240">
    <property type="match status" value="1"/>
</dbReference>
<reference evidence="2" key="1">
    <citation type="submission" date="2017-01" db="EMBL/GenBank/DDBJ databases">
        <title>Comparative genomics of anhydrobiosis in the tardigrade Hypsibius dujardini.</title>
        <authorList>
            <person name="Yoshida Y."/>
            <person name="Koutsovoulos G."/>
            <person name="Laetsch D."/>
            <person name="Stevens L."/>
            <person name="Kumar S."/>
            <person name="Horikawa D."/>
            <person name="Ishino K."/>
            <person name="Komine S."/>
            <person name="Tomita M."/>
            <person name="Blaxter M."/>
            <person name="Arakawa K."/>
        </authorList>
    </citation>
    <scope>NUCLEOTIDE SEQUENCE [LARGE SCALE GENOMIC DNA]</scope>
    <source>
        <strain evidence="2">Z151</strain>
    </source>
</reference>
<evidence type="ECO:0000313" key="1">
    <source>
        <dbReference type="EMBL" id="OQV21511.1"/>
    </source>
</evidence>
<accession>A0A1W0X267</accession>
<organism evidence="1 2">
    <name type="scientific">Hypsibius exemplaris</name>
    <name type="common">Freshwater tardigrade</name>
    <dbReference type="NCBI Taxonomy" id="2072580"/>
    <lineage>
        <taxon>Eukaryota</taxon>
        <taxon>Metazoa</taxon>
        <taxon>Ecdysozoa</taxon>
        <taxon>Tardigrada</taxon>
        <taxon>Eutardigrada</taxon>
        <taxon>Parachela</taxon>
        <taxon>Hypsibioidea</taxon>
        <taxon>Hypsibiidae</taxon>
        <taxon>Hypsibius</taxon>
    </lineage>
</organism>
<sequence length="213" mass="24386">MIIPRMMAGQNVMWPALLKGIKNWIQANMIVRPNLDPKFRLSKFSLGARQAFLTVSERIADGKVDSLQGLVTKEVLDSVKKATSSLSMADHELFRRQDSDIYLCFPYELGIIFEDNDPLKRWVEVMMVFHTLQGFEALQKDNVSVTDIQKKPIANKFLFANFKFSRNYSKGVKLEDSDWTINYINYFTPEGDFEEEKKKHEASSPPSSSSSST</sequence>
<dbReference type="PANTHER" id="PTHR13333:SF5">
    <property type="entry name" value="M-AAA PROTEASE-INTERACTING PROTEIN 1, MITOCHONDRIAL"/>
    <property type="match status" value="1"/>
</dbReference>
<name>A0A1W0X267_HYPEX</name>
<dbReference type="AlphaFoldDB" id="A0A1W0X267"/>
<dbReference type="GO" id="GO:0005743">
    <property type="term" value="C:mitochondrial inner membrane"/>
    <property type="evidence" value="ECO:0007669"/>
    <property type="project" value="TreeGrafter"/>
</dbReference>